<evidence type="ECO:0000313" key="1">
    <source>
        <dbReference type="EMBL" id="RVU40457.1"/>
    </source>
</evidence>
<proteinExistence type="predicted"/>
<dbReference type="AlphaFoldDB" id="A0A437R143"/>
<name>A0A437R143_9GAMM</name>
<dbReference type="OrthoDB" id="5751064at2"/>
<protein>
    <submittedName>
        <fullName evidence="1">Uncharacterized protein</fullName>
    </submittedName>
</protein>
<comment type="caution">
    <text evidence="1">The sequence shown here is derived from an EMBL/GenBank/DDBJ whole genome shotgun (WGS) entry which is preliminary data.</text>
</comment>
<dbReference type="EMBL" id="SACS01000004">
    <property type="protein sequence ID" value="RVU40457.1"/>
    <property type="molecule type" value="Genomic_DNA"/>
</dbReference>
<keyword evidence="2" id="KW-1185">Reference proteome</keyword>
<reference evidence="1 2" key="1">
    <citation type="submission" date="2019-01" db="EMBL/GenBank/DDBJ databases">
        <authorList>
            <person name="Chen W.-M."/>
        </authorList>
    </citation>
    <scope>NUCLEOTIDE SEQUENCE [LARGE SCALE GENOMIC DNA]</scope>
    <source>
        <strain evidence="1 2">KYPC3</strain>
    </source>
</reference>
<evidence type="ECO:0000313" key="2">
    <source>
        <dbReference type="Proteomes" id="UP000283077"/>
    </source>
</evidence>
<dbReference type="SUPFAM" id="SSF109604">
    <property type="entry name" value="HD-domain/PDEase-like"/>
    <property type="match status" value="1"/>
</dbReference>
<accession>A0A437R143</accession>
<gene>
    <name evidence="1" type="ORF">EOE67_05245</name>
</gene>
<organism evidence="1 2">
    <name type="scientific">Rheinheimera riviphila</name>
    <dbReference type="NCBI Taxonomy" id="1834037"/>
    <lineage>
        <taxon>Bacteria</taxon>
        <taxon>Pseudomonadati</taxon>
        <taxon>Pseudomonadota</taxon>
        <taxon>Gammaproteobacteria</taxon>
        <taxon>Chromatiales</taxon>
        <taxon>Chromatiaceae</taxon>
        <taxon>Rheinheimera</taxon>
    </lineage>
</organism>
<sequence length="562" mass="63077">MLKESTALLQLYQYLDRFYQQVKSPPDGEKLPLIAEQIAVQLAKICQQQPALAFSQLALTPVNSMYISQLAMKQSVLLSALATAGNWPLTVLEELLAGNLFRLTGIVQQLSQTTPASQEQALLLSQQAGLYTLKAFGAGFQHRQWRQLLTDSSLSKQPKSTTQRVPYAAALMFCNDLSLQITPGLTKTVPGLELVIQQLLHKPANPEQRHFARQLAKLGRTLLLAGRFCSDTIGEVALIITAEPKLLGHIFDLTSKKLQPHPIELTESSLKLLPPRLLPSSQWLDLFVTAVREQTVLPPLAIAEIQQLNPNHPVRKQVAWLEQHPQLSSHLLRQAGKRTRKGLQIESLSHAVALIGADQLPQILRQGWLQQQSQLCRQPYQRWFNQLEVCLASAWQMLAEHTKSLALSAADAELLAGCFVLPLQQDERCRYLPLQATSDKPSPLLQFSYQMCWQQTDYPRQVSQSVAAVGLPMIWQDGALYYRQLVEIQNNYTQQQCARLLIALGFMMAEAVFYGVNAQPATTENTFKNARHALDLPLRSWQEWLQQLSAGAGCYYPLQPEM</sequence>
<dbReference type="RefSeq" id="WP_127698000.1">
    <property type="nucleotide sequence ID" value="NZ_SACS01000004.1"/>
</dbReference>
<dbReference type="Proteomes" id="UP000283077">
    <property type="component" value="Unassembled WGS sequence"/>
</dbReference>